<comment type="caution">
    <text evidence="5">The sequence shown here is derived from an EMBL/GenBank/DDBJ whole genome shotgun (WGS) entry which is preliminary data.</text>
</comment>
<dbReference type="Gene3D" id="1.10.10.60">
    <property type="entry name" value="Homeodomain-like"/>
    <property type="match status" value="1"/>
</dbReference>
<dbReference type="EMBL" id="JBGBPY010000001">
    <property type="protein sequence ID" value="MEY2182445.1"/>
    <property type="molecule type" value="Genomic_DNA"/>
</dbReference>
<keyword evidence="1" id="KW-0805">Transcription regulation</keyword>
<dbReference type="InterPro" id="IPR018062">
    <property type="entry name" value="HTH_AraC-typ_CS"/>
</dbReference>
<protein>
    <submittedName>
        <fullName evidence="5">Helix-turn-helix transcriptional regulator</fullName>
    </submittedName>
</protein>
<dbReference type="PROSITE" id="PS01124">
    <property type="entry name" value="HTH_ARAC_FAMILY_2"/>
    <property type="match status" value="1"/>
</dbReference>
<dbReference type="Pfam" id="PF02311">
    <property type="entry name" value="AraC_binding"/>
    <property type="match status" value="1"/>
</dbReference>
<dbReference type="PANTHER" id="PTHR11019:SF159">
    <property type="entry name" value="TRANSCRIPTIONAL REGULATOR-RELATED"/>
    <property type="match status" value="1"/>
</dbReference>
<evidence type="ECO:0000256" key="1">
    <source>
        <dbReference type="ARBA" id="ARBA00023015"/>
    </source>
</evidence>
<dbReference type="CDD" id="cd06124">
    <property type="entry name" value="cupin_NimR-like_N"/>
    <property type="match status" value="1"/>
</dbReference>
<dbReference type="InterPro" id="IPR003313">
    <property type="entry name" value="AraC-bd"/>
</dbReference>
<name>A0ABV4AQI3_9GAMM</name>
<accession>A0ABV4AQI3</accession>
<dbReference type="SUPFAM" id="SSF46689">
    <property type="entry name" value="Homeodomain-like"/>
    <property type="match status" value="1"/>
</dbReference>
<evidence type="ECO:0000259" key="4">
    <source>
        <dbReference type="PROSITE" id="PS01124"/>
    </source>
</evidence>
<dbReference type="InterPro" id="IPR018060">
    <property type="entry name" value="HTH_AraC"/>
</dbReference>
<gene>
    <name evidence="5" type="ORF">AB7878_08440</name>
</gene>
<dbReference type="SUPFAM" id="SSF51182">
    <property type="entry name" value="RmlC-like cupins"/>
    <property type="match status" value="1"/>
</dbReference>
<dbReference type="PANTHER" id="PTHR11019">
    <property type="entry name" value="HTH-TYPE TRANSCRIPTIONAL REGULATOR NIMR"/>
    <property type="match status" value="1"/>
</dbReference>
<sequence length="272" mass="30422">MGAWHQQLHDRIESADGPAVIAYWDEGEAASEQDGETRTHDWHRHLRGQVYCIESGLLHVHTRYGSWLLPPHRAGWMPPGELHTVSVSGPMSGWGLFIAPEVCPGLPERPCVLGTSELMRALVRRASSWVLAERLQPEQERVSVVLLDELRCAPQEPLHLPMPVDRRLLRIAHAVLKTPQDNRSLEDWAGHAGLSARSLSRLFRHETALSFAQWRQQARLSRALERLAEGMPVAQVAEATGYANTSAFIAMFRRACGQSPARYFERAPAVAA</sequence>
<dbReference type="InterPro" id="IPR011051">
    <property type="entry name" value="RmlC_Cupin_sf"/>
</dbReference>
<reference evidence="5 6" key="1">
    <citation type="submission" date="2024-07" db="EMBL/GenBank/DDBJ databases">
        <title>Molecular mechanisms and environmental adaptations of flagellar loss and biofilm growth of Rhodanobacter under environmental stress.</title>
        <authorList>
            <person name="Chen M."/>
        </authorList>
    </citation>
    <scope>NUCLEOTIDE SEQUENCE [LARGE SCALE GENOMIC DNA]</scope>
    <source>
        <strain evidence="5 6">RS22</strain>
    </source>
</reference>
<proteinExistence type="predicted"/>
<keyword evidence="6" id="KW-1185">Reference proteome</keyword>
<keyword evidence="3" id="KW-0804">Transcription</keyword>
<organism evidence="5 6">
    <name type="scientific">Rhodanobacter humi</name>
    <dbReference type="NCBI Taxonomy" id="1888173"/>
    <lineage>
        <taxon>Bacteria</taxon>
        <taxon>Pseudomonadati</taxon>
        <taxon>Pseudomonadota</taxon>
        <taxon>Gammaproteobacteria</taxon>
        <taxon>Lysobacterales</taxon>
        <taxon>Rhodanobacteraceae</taxon>
        <taxon>Rhodanobacter</taxon>
    </lineage>
</organism>
<evidence type="ECO:0000313" key="6">
    <source>
        <dbReference type="Proteomes" id="UP001562159"/>
    </source>
</evidence>
<dbReference type="SMART" id="SM00342">
    <property type="entry name" value="HTH_ARAC"/>
    <property type="match status" value="1"/>
</dbReference>
<dbReference type="Pfam" id="PF12833">
    <property type="entry name" value="HTH_18"/>
    <property type="match status" value="1"/>
</dbReference>
<evidence type="ECO:0000256" key="3">
    <source>
        <dbReference type="ARBA" id="ARBA00023163"/>
    </source>
</evidence>
<dbReference type="InterPro" id="IPR009057">
    <property type="entry name" value="Homeodomain-like_sf"/>
</dbReference>
<dbReference type="PROSITE" id="PS00041">
    <property type="entry name" value="HTH_ARAC_FAMILY_1"/>
    <property type="match status" value="1"/>
</dbReference>
<evidence type="ECO:0000313" key="5">
    <source>
        <dbReference type="EMBL" id="MEY2182445.1"/>
    </source>
</evidence>
<feature type="domain" description="HTH araC/xylS-type" evidence="4">
    <location>
        <begin position="166"/>
        <end position="266"/>
    </location>
</feature>
<keyword evidence="2" id="KW-0238">DNA-binding</keyword>
<dbReference type="Proteomes" id="UP001562159">
    <property type="component" value="Unassembled WGS sequence"/>
</dbReference>
<evidence type="ECO:0000256" key="2">
    <source>
        <dbReference type="ARBA" id="ARBA00023125"/>
    </source>
</evidence>